<reference evidence="3" key="1">
    <citation type="submission" date="2016-12" db="EMBL/GenBank/DDBJ databases">
        <authorList>
            <person name="Varghese N."/>
            <person name="Submissions S."/>
        </authorList>
    </citation>
    <scope>NUCLEOTIDE SEQUENCE [LARGE SCALE GENOMIC DNA]</scope>
    <source>
        <strain evidence="3">DSM 18830</strain>
    </source>
</reference>
<dbReference type="EMBL" id="FRYK01000002">
    <property type="protein sequence ID" value="SHO72978.1"/>
    <property type="molecule type" value="Genomic_DNA"/>
</dbReference>
<dbReference type="SUPFAM" id="SSF56935">
    <property type="entry name" value="Porins"/>
    <property type="match status" value="1"/>
</dbReference>
<dbReference type="Pfam" id="PF07642">
    <property type="entry name" value="BBP2"/>
    <property type="match status" value="1"/>
</dbReference>
<accession>A0A1M7ZVT1</accession>
<dbReference type="Proteomes" id="UP000184611">
    <property type="component" value="Unassembled WGS sequence"/>
</dbReference>
<evidence type="ECO:0000313" key="3">
    <source>
        <dbReference type="Proteomes" id="UP000184611"/>
    </source>
</evidence>
<organism evidence="2 3">
    <name type="scientific">Flavobacterium cucumis</name>
    <dbReference type="NCBI Taxonomy" id="416016"/>
    <lineage>
        <taxon>Bacteria</taxon>
        <taxon>Pseudomonadati</taxon>
        <taxon>Bacteroidota</taxon>
        <taxon>Flavobacteriia</taxon>
        <taxon>Flavobacteriales</taxon>
        <taxon>Flavobacteriaceae</taxon>
        <taxon>Flavobacterium</taxon>
    </lineage>
</organism>
<dbReference type="AlphaFoldDB" id="A0A1M7ZVT1"/>
<evidence type="ECO:0000313" key="2">
    <source>
        <dbReference type="EMBL" id="SHO72978.1"/>
    </source>
</evidence>
<gene>
    <name evidence="2" type="ORF">SAMN05443547_1327</name>
</gene>
<proteinExistence type="predicted"/>
<feature type="chain" id="PRO_5012884536" evidence="1">
    <location>
        <begin position="19"/>
        <end position="349"/>
    </location>
</feature>
<feature type="signal peptide" evidence="1">
    <location>
        <begin position="1"/>
        <end position="18"/>
    </location>
</feature>
<name>A0A1M7ZVT1_9FLAO</name>
<dbReference type="RefSeq" id="WP_073582697.1">
    <property type="nucleotide sequence ID" value="NZ_CBCSEA010000004.1"/>
</dbReference>
<dbReference type="STRING" id="416016.SAMN05443547_1327"/>
<keyword evidence="3" id="KW-1185">Reference proteome</keyword>
<evidence type="ECO:0000256" key="1">
    <source>
        <dbReference type="SAM" id="SignalP"/>
    </source>
</evidence>
<dbReference type="OrthoDB" id="103154at2"/>
<dbReference type="InterPro" id="IPR011486">
    <property type="entry name" value="BBP2"/>
</dbReference>
<protein>
    <submittedName>
        <fullName evidence="2">Putative beta-barrel porin-2, OmpL-like. bbp2</fullName>
    </submittedName>
</protein>
<sequence length="349" mass="40155">MKQIWLCSVLLLSFLGNAQEKDSLKIKVSGFLETYYAYDFTNPTTETKLPFMYNYNRHNEFNVNNGLIRTQLQYGNTYASIAVHAGTYVDDNYASEDIKLLSEAYVGLYLNDTKKASIEVGIMPSYIGFESATTASNLTLTRSILAENSPYFMTGVKYNYKPNDKWSFSGLVTNGWQRINKPQKDVAPALGTQIVFKPSEKSTLNWSTFIGKEFYGTELAMRYFNNLYWDNTWNSKWRTILGFDFGIQDSSSLNDKHLFWMSPVLIAQYSINTKWQTAFRFEYYQDENNVIVATSNAFKTSGASINLDYLPNSKVKLRTEARYLDSKEAIFFDNKSNNFFVTTSLSFEF</sequence>
<keyword evidence="1" id="KW-0732">Signal</keyword>